<dbReference type="Pfam" id="PF01593">
    <property type="entry name" value="Amino_oxidase"/>
    <property type="match status" value="1"/>
</dbReference>
<evidence type="ECO:0000256" key="2">
    <source>
        <dbReference type="ARBA" id="ARBA00005995"/>
    </source>
</evidence>
<feature type="domain" description="Amine oxidase" evidence="6">
    <location>
        <begin position="15"/>
        <end position="424"/>
    </location>
</feature>
<dbReference type="InterPro" id="IPR050703">
    <property type="entry name" value="Flavin_MAO"/>
</dbReference>
<name>A0A399J7X3_9MICC</name>
<evidence type="ECO:0000259" key="6">
    <source>
        <dbReference type="Pfam" id="PF01593"/>
    </source>
</evidence>
<comment type="caution">
    <text evidence="7">The sequence shown here is derived from an EMBL/GenBank/DDBJ whole genome shotgun (WGS) entry which is preliminary data.</text>
</comment>
<feature type="region of interest" description="Disordered" evidence="5">
    <location>
        <begin position="431"/>
        <end position="456"/>
    </location>
</feature>
<evidence type="ECO:0000256" key="1">
    <source>
        <dbReference type="ARBA" id="ARBA00001974"/>
    </source>
</evidence>
<dbReference type="InterPro" id="IPR001613">
    <property type="entry name" value="Flavin_amine_oxidase"/>
</dbReference>
<dbReference type="PRINTS" id="PR00757">
    <property type="entry name" value="AMINEOXDASEF"/>
</dbReference>
<gene>
    <name evidence="7" type="ORF">DWB68_11720</name>
</gene>
<dbReference type="SUPFAM" id="SSF51905">
    <property type="entry name" value="FAD/NAD(P)-binding domain"/>
    <property type="match status" value="1"/>
</dbReference>
<dbReference type="Gene3D" id="3.50.50.60">
    <property type="entry name" value="FAD/NAD(P)-binding domain"/>
    <property type="match status" value="1"/>
</dbReference>
<evidence type="ECO:0000256" key="4">
    <source>
        <dbReference type="PIRSR" id="PIRSR601613-1"/>
    </source>
</evidence>
<dbReference type="PANTHER" id="PTHR43563:SF1">
    <property type="entry name" value="AMINE OXIDASE [FLAVIN-CONTAINING] B"/>
    <property type="match status" value="1"/>
</dbReference>
<comment type="cofactor">
    <cofactor evidence="1">
        <name>FAD</name>
        <dbReference type="ChEBI" id="CHEBI:57692"/>
    </cofactor>
</comment>
<comment type="similarity">
    <text evidence="2">Belongs to the flavin monoamine oxidase family.</text>
</comment>
<keyword evidence="3" id="KW-0560">Oxidoreductase</keyword>
<dbReference type="GO" id="GO:0016491">
    <property type="term" value="F:oxidoreductase activity"/>
    <property type="evidence" value="ECO:0007669"/>
    <property type="project" value="UniProtKB-KW"/>
</dbReference>
<dbReference type="RefSeq" id="WP_119425311.1">
    <property type="nucleotide sequence ID" value="NZ_QQXK01000024.1"/>
</dbReference>
<dbReference type="InterPro" id="IPR002937">
    <property type="entry name" value="Amino_oxidase"/>
</dbReference>
<dbReference type="AlphaFoldDB" id="A0A399J7X3"/>
<protein>
    <submittedName>
        <fullName evidence="7">FAD-dependent oxidoreductase</fullName>
    </submittedName>
</protein>
<dbReference type="InterPro" id="IPR036188">
    <property type="entry name" value="FAD/NAD-bd_sf"/>
</dbReference>
<evidence type="ECO:0000256" key="5">
    <source>
        <dbReference type="SAM" id="MobiDB-lite"/>
    </source>
</evidence>
<feature type="binding site" evidence="4">
    <location>
        <position position="16"/>
    </location>
    <ligand>
        <name>FAD</name>
        <dbReference type="ChEBI" id="CHEBI:57692"/>
    </ligand>
</feature>
<evidence type="ECO:0000313" key="8">
    <source>
        <dbReference type="Proteomes" id="UP000265419"/>
    </source>
</evidence>
<feature type="compositionally biased region" description="Polar residues" evidence="5">
    <location>
        <begin position="435"/>
        <end position="445"/>
    </location>
</feature>
<reference evidence="7 8" key="1">
    <citation type="submission" date="2018-07" db="EMBL/GenBank/DDBJ databases">
        <title>Arthrobacter sp. nov., isolated from raw cow's milk with high bacterial count.</title>
        <authorList>
            <person name="Hahne J."/>
            <person name="Isele D."/>
            <person name="Lipski A."/>
        </authorList>
    </citation>
    <scope>NUCLEOTIDE SEQUENCE [LARGE SCALE GENOMIC DNA]</scope>
    <source>
        <strain evidence="7 8">JZ R-35</strain>
    </source>
</reference>
<dbReference type="SUPFAM" id="SSF54373">
    <property type="entry name" value="FAD-linked reductases, C-terminal domain"/>
    <property type="match status" value="1"/>
</dbReference>
<dbReference type="EMBL" id="QQXK01000024">
    <property type="protein sequence ID" value="RII41611.1"/>
    <property type="molecule type" value="Genomic_DNA"/>
</dbReference>
<organism evidence="7 8">
    <name type="scientific">Galactobacter valiniphilus</name>
    <dbReference type="NCBI Taxonomy" id="2676122"/>
    <lineage>
        <taxon>Bacteria</taxon>
        <taxon>Bacillati</taxon>
        <taxon>Actinomycetota</taxon>
        <taxon>Actinomycetes</taxon>
        <taxon>Micrococcales</taxon>
        <taxon>Micrococcaceae</taxon>
        <taxon>Galactobacter</taxon>
    </lineage>
</organism>
<evidence type="ECO:0000313" key="7">
    <source>
        <dbReference type="EMBL" id="RII41611.1"/>
    </source>
</evidence>
<dbReference type="Proteomes" id="UP000265419">
    <property type="component" value="Unassembled WGS sequence"/>
</dbReference>
<keyword evidence="8" id="KW-1185">Reference proteome</keyword>
<proteinExistence type="inferred from homology"/>
<evidence type="ECO:0000256" key="3">
    <source>
        <dbReference type="ARBA" id="ARBA00023002"/>
    </source>
</evidence>
<dbReference type="PANTHER" id="PTHR43563">
    <property type="entry name" value="AMINE OXIDASE"/>
    <property type="match status" value="1"/>
</dbReference>
<feature type="binding site" evidence="4">
    <location>
        <begin position="35"/>
        <end position="36"/>
    </location>
    <ligand>
        <name>FAD</name>
        <dbReference type="ChEBI" id="CHEBI:57692"/>
    </ligand>
</feature>
<accession>A0A399J7X3</accession>
<sequence length="456" mass="46230">MPTLTRDAVVIGAGFSGLVAARDLERHGFSVAVLEARQRVGGRVGLTEIGGVPVETGPAWLAADHSATLDLAAELNVPVFTPAGEGEDVYLGAGGARLRYAGELLPVPQASEAAMVSAIASLEALTGAAPSELPGTLGDWLDVNVADEPARAALVLLLAGSHAGGAGRELPLADALRLAAGAGSVSNVVDRGFRAAHRVVGGLFRLATALEAELPDDVWLGREASVVRVAASGVEAISGDLTVKAKTAVLAVPAPTAKALLGGHPGEPGACGAQGAVGHSLDWFTAHAVFPSPFWRERGLSGRGFGPGAAVQELQDESWDVAGIGAPTGPGVLTAHASGEAAAELFALPEAERREAVLASVQAYVGAFPAQELGYVETRREHGYGVSSVMIEGPLAVAGDHLEGTGHLHVEGAVRSGHRAAHKVSALLRGEQDPVSMQSSASGVTGSPVPAHERES</sequence>